<accession>A0A9N8EXK3</accession>
<dbReference type="NCBIfam" id="TIGR00059">
    <property type="entry name" value="L17"/>
    <property type="match status" value="1"/>
</dbReference>
<evidence type="ECO:0000313" key="6">
    <source>
        <dbReference type="Proteomes" id="UP001153069"/>
    </source>
</evidence>
<evidence type="ECO:0000256" key="4">
    <source>
        <dbReference type="RuleBase" id="RU000660"/>
    </source>
</evidence>
<proteinExistence type="inferred from homology"/>
<dbReference type="PANTHER" id="PTHR14413">
    <property type="entry name" value="RIBOSOMAL PROTEIN L17"/>
    <property type="match status" value="1"/>
</dbReference>
<dbReference type="Pfam" id="PF01196">
    <property type="entry name" value="Ribosomal_L17"/>
    <property type="match status" value="1"/>
</dbReference>
<reference evidence="5" key="1">
    <citation type="submission" date="2020-06" db="EMBL/GenBank/DDBJ databases">
        <authorList>
            <consortium name="Plant Systems Biology data submission"/>
        </authorList>
    </citation>
    <scope>NUCLEOTIDE SEQUENCE</scope>
    <source>
        <strain evidence="5">D6</strain>
    </source>
</reference>
<evidence type="ECO:0000256" key="2">
    <source>
        <dbReference type="ARBA" id="ARBA00022980"/>
    </source>
</evidence>
<organism evidence="5 6">
    <name type="scientific">Seminavis robusta</name>
    <dbReference type="NCBI Taxonomy" id="568900"/>
    <lineage>
        <taxon>Eukaryota</taxon>
        <taxon>Sar</taxon>
        <taxon>Stramenopiles</taxon>
        <taxon>Ochrophyta</taxon>
        <taxon>Bacillariophyta</taxon>
        <taxon>Bacillariophyceae</taxon>
        <taxon>Bacillariophycidae</taxon>
        <taxon>Naviculales</taxon>
        <taxon>Naviculaceae</taxon>
        <taxon>Seminavis</taxon>
    </lineage>
</organism>
<comment type="caution">
    <text evidence="5">The sequence shown here is derived from an EMBL/GenBank/DDBJ whole genome shotgun (WGS) entry which is preliminary data.</text>
</comment>
<evidence type="ECO:0000313" key="5">
    <source>
        <dbReference type="EMBL" id="CAB9528633.1"/>
    </source>
</evidence>
<dbReference type="HAMAP" id="MF_01368">
    <property type="entry name" value="Ribosomal_bL17"/>
    <property type="match status" value="1"/>
</dbReference>
<gene>
    <name evidence="5" type="ORF">SEMRO_2277_G321720.1</name>
</gene>
<dbReference type="OrthoDB" id="275000at2759"/>
<dbReference type="SUPFAM" id="SSF64263">
    <property type="entry name" value="Prokaryotic ribosomal protein L17"/>
    <property type="match status" value="1"/>
</dbReference>
<dbReference type="EMBL" id="CAICTM010002275">
    <property type="protein sequence ID" value="CAB9528633.1"/>
    <property type="molecule type" value="Genomic_DNA"/>
</dbReference>
<keyword evidence="2 4" id="KW-0689">Ribosomal protein</keyword>
<comment type="similarity">
    <text evidence="1 4">Belongs to the bacterial ribosomal protein bL17 family.</text>
</comment>
<evidence type="ECO:0000256" key="1">
    <source>
        <dbReference type="ARBA" id="ARBA00008777"/>
    </source>
</evidence>
<dbReference type="InterPro" id="IPR036373">
    <property type="entry name" value="Ribosomal_bL17_sf"/>
</dbReference>
<dbReference type="InterPro" id="IPR000456">
    <property type="entry name" value="Ribosomal_bL17"/>
</dbReference>
<dbReference type="AlphaFoldDB" id="A0A9N8EXK3"/>
<keyword evidence="6" id="KW-1185">Reference proteome</keyword>
<name>A0A9N8EXK3_9STRA</name>
<evidence type="ECO:0000256" key="3">
    <source>
        <dbReference type="ARBA" id="ARBA00023274"/>
    </source>
</evidence>
<dbReference type="GO" id="GO:0003735">
    <property type="term" value="F:structural constituent of ribosome"/>
    <property type="evidence" value="ECO:0007669"/>
    <property type="project" value="InterPro"/>
</dbReference>
<protein>
    <submittedName>
        <fullName evidence="5">Protein L17</fullName>
    </submittedName>
</protein>
<dbReference type="Proteomes" id="UP001153069">
    <property type="component" value="Unassembled WGS sequence"/>
</dbReference>
<keyword evidence="3 4" id="KW-0687">Ribonucleoprotein</keyword>
<dbReference type="Gene3D" id="3.90.1030.10">
    <property type="entry name" value="Ribosomal protein L17"/>
    <property type="match status" value="1"/>
</dbReference>
<dbReference type="GO" id="GO:0006412">
    <property type="term" value="P:translation"/>
    <property type="evidence" value="ECO:0007669"/>
    <property type="project" value="InterPro"/>
</dbReference>
<dbReference type="GO" id="GO:0022625">
    <property type="term" value="C:cytosolic large ribosomal subunit"/>
    <property type="evidence" value="ECO:0007669"/>
    <property type="project" value="TreeGrafter"/>
</dbReference>
<dbReference type="PANTHER" id="PTHR14413:SF16">
    <property type="entry name" value="LARGE RIBOSOMAL SUBUNIT PROTEIN BL17M"/>
    <property type="match status" value="1"/>
</dbReference>
<sequence length="202" mass="23365">MKKRIRFRKLGRTPAHKWAMLRNMVTSLIEHERIVTTLPKAKEVQTVAEKMITLVKRNSPDLQETPSNVLPNKETLWWNGKKIFKTHFNAYRAVQPVIRTPQMIFKCVEVLGPRYQFRDGGYTRVLKLTKRRQGDNAPMALIEYVDRPGEVRAARPPAIFQENAEFWMDAMEGEEVEEPDDIVIGAEEAAELTKDAKMDISK</sequence>